<dbReference type="InterPro" id="IPR000569">
    <property type="entry name" value="HECT_dom"/>
</dbReference>
<evidence type="ECO:0000256" key="3">
    <source>
        <dbReference type="ARBA" id="ARBA00012485"/>
    </source>
</evidence>
<name>A0A914A3G7_PATMI</name>
<evidence type="ECO:0000313" key="9">
    <source>
        <dbReference type="Proteomes" id="UP000887568"/>
    </source>
</evidence>
<evidence type="ECO:0000256" key="1">
    <source>
        <dbReference type="ARBA" id="ARBA00000885"/>
    </source>
</evidence>
<organism evidence="8 9">
    <name type="scientific">Patiria miniata</name>
    <name type="common">Bat star</name>
    <name type="synonym">Asterina miniata</name>
    <dbReference type="NCBI Taxonomy" id="46514"/>
    <lineage>
        <taxon>Eukaryota</taxon>
        <taxon>Metazoa</taxon>
        <taxon>Echinodermata</taxon>
        <taxon>Eleutherozoa</taxon>
        <taxon>Asterozoa</taxon>
        <taxon>Asteroidea</taxon>
        <taxon>Valvatacea</taxon>
        <taxon>Valvatida</taxon>
        <taxon>Asterinidae</taxon>
        <taxon>Patiria</taxon>
    </lineage>
</organism>
<dbReference type="GO" id="GO:0000209">
    <property type="term" value="P:protein polyubiquitination"/>
    <property type="evidence" value="ECO:0007669"/>
    <property type="project" value="TreeGrafter"/>
</dbReference>
<dbReference type="EnsemblMetazoa" id="XM_038201993.1">
    <property type="protein sequence ID" value="XP_038057921.1"/>
    <property type="gene ID" value="LOC119729371"/>
</dbReference>
<dbReference type="PANTHER" id="PTHR11254">
    <property type="entry name" value="HECT DOMAIN UBIQUITIN-PROTEIN LIGASE"/>
    <property type="match status" value="1"/>
</dbReference>
<keyword evidence="5 6" id="KW-0833">Ubl conjugation pathway</keyword>
<feature type="domain" description="HECT" evidence="7">
    <location>
        <begin position="382"/>
        <end position="405"/>
    </location>
</feature>
<evidence type="ECO:0000256" key="2">
    <source>
        <dbReference type="ARBA" id="ARBA00004906"/>
    </source>
</evidence>
<dbReference type="OrthoDB" id="2384350at2759"/>
<dbReference type="Gene3D" id="3.30.2410.10">
    <property type="entry name" value="Hect, E3 ligase catalytic domain"/>
    <property type="match status" value="1"/>
</dbReference>
<dbReference type="SUPFAM" id="SSF56204">
    <property type="entry name" value="Hect, E3 ligase catalytic domain"/>
    <property type="match status" value="1"/>
</dbReference>
<comment type="pathway">
    <text evidence="2">Protein modification; protein ubiquitination.</text>
</comment>
<dbReference type="Proteomes" id="UP000887568">
    <property type="component" value="Unplaced"/>
</dbReference>
<evidence type="ECO:0000256" key="5">
    <source>
        <dbReference type="ARBA" id="ARBA00022786"/>
    </source>
</evidence>
<dbReference type="SMART" id="SM00119">
    <property type="entry name" value="HECTc"/>
    <property type="match status" value="1"/>
</dbReference>
<dbReference type="Pfam" id="PF00632">
    <property type="entry name" value="HECT"/>
    <property type="match status" value="1"/>
</dbReference>
<dbReference type="PROSITE" id="PS50237">
    <property type="entry name" value="HECT"/>
    <property type="match status" value="2"/>
</dbReference>
<proteinExistence type="predicted"/>
<feature type="active site" description="Glycyl thioester intermediate" evidence="6">
    <location>
        <position position="665"/>
    </location>
</feature>
<dbReference type="InterPro" id="IPR035983">
    <property type="entry name" value="Hect_E3_ubiquitin_ligase"/>
</dbReference>
<dbReference type="GO" id="GO:0006511">
    <property type="term" value="P:ubiquitin-dependent protein catabolic process"/>
    <property type="evidence" value="ECO:0007669"/>
    <property type="project" value="TreeGrafter"/>
</dbReference>
<comment type="caution">
    <text evidence="6">Lacks conserved residue(s) required for the propagation of feature annotation.</text>
</comment>
<dbReference type="GO" id="GO:0061630">
    <property type="term" value="F:ubiquitin protein ligase activity"/>
    <property type="evidence" value="ECO:0007669"/>
    <property type="project" value="UniProtKB-EC"/>
</dbReference>
<dbReference type="OMA" id="TAYRANV"/>
<evidence type="ECO:0000256" key="6">
    <source>
        <dbReference type="PROSITE-ProRule" id="PRU00104"/>
    </source>
</evidence>
<dbReference type="AlphaFoldDB" id="A0A914A3G7"/>
<dbReference type="Gene3D" id="3.90.1750.10">
    <property type="entry name" value="Hect, E3 ligase catalytic domains"/>
    <property type="match status" value="1"/>
</dbReference>
<comment type="catalytic activity">
    <reaction evidence="1">
        <text>S-ubiquitinyl-[E2 ubiquitin-conjugating enzyme]-L-cysteine + [acceptor protein]-L-lysine = [E2 ubiquitin-conjugating enzyme]-L-cysteine + N(6)-ubiquitinyl-[acceptor protein]-L-lysine.</text>
        <dbReference type="EC" id="2.3.2.26"/>
    </reaction>
</comment>
<keyword evidence="4" id="KW-0808">Transferase</keyword>
<dbReference type="EC" id="2.3.2.26" evidence="3"/>
<accession>A0A914A3G7</accession>
<dbReference type="InterPro" id="IPR050409">
    <property type="entry name" value="E3_ubiq-protein_ligase"/>
</dbReference>
<dbReference type="PANTHER" id="PTHR11254:SF67">
    <property type="entry name" value="E3 UBIQUITIN-PROTEIN LIGASE HUWE1"/>
    <property type="match status" value="1"/>
</dbReference>
<dbReference type="GeneID" id="119729371"/>
<evidence type="ECO:0000313" key="8">
    <source>
        <dbReference type="EnsemblMetazoa" id="XP_038057921.1"/>
    </source>
</evidence>
<dbReference type="RefSeq" id="XP_038057921.1">
    <property type="nucleotide sequence ID" value="XM_038201993.1"/>
</dbReference>
<protein>
    <recommendedName>
        <fullName evidence="3">HECT-type E3 ubiquitin transferase</fullName>
        <ecNumber evidence="3">2.3.2.26</ecNumber>
    </recommendedName>
</protein>
<sequence length="698" mass="78104">MMDSSGRTAGNSSGMDLYQFMRDRAIPEATIERMRKEKIDAKTVLLIDDKQLQAFLPHLGDRVAVQHFCKKTMKQSSSSDSEDTEKGKLLQKLRMKLHNKRGGGTSEAPKVHLVGNKHAKRTTRKIDIGWMHYDEVQKQYKQVRKQHGGGTRKLAVSKSSTADTLKKIAEGLFFKDGQSSKGSLESHETQLTDVRHQVVPSSATLEELFEEAKMAVVRFYLKTKQYGVESEDEESFDLWDPPEVEVETSKIPVDQHSDMEASTSFEQTDTPTILFRHRHQECNEHVPSTDSAGSYQSYIEILDSDIDEEDQSLAAAIEASLNDIQPLPEPRTEKTLHQIISQLEQSITGDPIMVIASRKRLLKSAIHATQAQGFSFDRPPCVTFAGEEAEDEGGPSREFFKLLMKGVACMGIFDSSKGGLQFRYDVEHMRKGTYKTAGQLIRWSLSNGGPGLNGLNPCVFEAMVGKADVSLSEVDNICDTAYRANVKKLQDCSASQMTATIEELTDWLIDQGVTKFIGVEKEDIVQSLLNHYMVYRVQPATSQFISGLGEDLFHDIEQNQHTTRCLLVQHDISLTPKSLKELYQVEYSPEGSNNKSAEDDTIYSFEVFIENCSRQPGTGQVKLTQLLDFWTGADCIPPCGFKKRLMVGFYTAVTGVRRLPSAYTCGPTLSLPRGVDDPDAFHRMMEDAILNCQGFGRV</sequence>
<dbReference type="GO" id="GO:0005737">
    <property type="term" value="C:cytoplasm"/>
    <property type="evidence" value="ECO:0007669"/>
    <property type="project" value="TreeGrafter"/>
</dbReference>
<evidence type="ECO:0000256" key="4">
    <source>
        <dbReference type="ARBA" id="ARBA00022679"/>
    </source>
</evidence>
<evidence type="ECO:0000259" key="7">
    <source>
        <dbReference type="PROSITE" id="PS50237"/>
    </source>
</evidence>
<keyword evidence="9" id="KW-1185">Reference proteome</keyword>
<feature type="domain" description="HECT" evidence="7">
    <location>
        <begin position="626"/>
        <end position="698"/>
    </location>
</feature>
<reference evidence="8" key="1">
    <citation type="submission" date="2022-11" db="UniProtKB">
        <authorList>
            <consortium name="EnsemblMetazoa"/>
        </authorList>
    </citation>
    <scope>IDENTIFICATION</scope>
</reference>